<name>A0A8J5T7B2_ZIZPA</name>
<evidence type="ECO:0000313" key="2">
    <source>
        <dbReference type="EMBL" id="KAG8081582.1"/>
    </source>
</evidence>
<comment type="caution">
    <text evidence="2">The sequence shown here is derived from an EMBL/GenBank/DDBJ whole genome shotgun (WGS) entry which is preliminary data.</text>
</comment>
<sequence length="115" mass="11975">MMTSPLLRRRRGDVEDLGARGGHPHGTPELRKLFGVDPLGCRYSVGKSAEEETSRFPHRISAASAGSTPNSFLSSVSRADGLLGLLDSSTSPLYGLSSGDVIIQKCGGGGTAFAL</sequence>
<evidence type="ECO:0000256" key="1">
    <source>
        <dbReference type="SAM" id="MobiDB-lite"/>
    </source>
</evidence>
<reference evidence="2" key="1">
    <citation type="journal article" date="2021" name="bioRxiv">
        <title>Whole Genome Assembly and Annotation of Northern Wild Rice, Zizania palustris L., Supports a Whole Genome Duplication in the Zizania Genus.</title>
        <authorList>
            <person name="Haas M."/>
            <person name="Kono T."/>
            <person name="Macchietto M."/>
            <person name="Millas R."/>
            <person name="McGilp L."/>
            <person name="Shao M."/>
            <person name="Duquette J."/>
            <person name="Hirsch C.N."/>
            <person name="Kimball J."/>
        </authorList>
    </citation>
    <scope>NUCLEOTIDE SEQUENCE</scope>
    <source>
        <tissue evidence="2">Fresh leaf tissue</tissue>
    </source>
</reference>
<gene>
    <name evidence="2" type="ORF">GUJ93_ZPchr0574g11</name>
</gene>
<reference evidence="2" key="2">
    <citation type="submission" date="2021-02" db="EMBL/GenBank/DDBJ databases">
        <authorList>
            <person name="Kimball J.A."/>
            <person name="Haas M.W."/>
            <person name="Macchietto M."/>
            <person name="Kono T."/>
            <person name="Duquette J."/>
            <person name="Shao M."/>
        </authorList>
    </citation>
    <scope>NUCLEOTIDE SEQUENCE</scope>
    <source>
        <tissue evidence="2">Fresh leaf tissue</tissue>
    </source>
</reference>
<protein>
    <submittedName>
        <fullName evidence="2">Uncharacterized protein</fullName>
    </submittedName>
</protein>
<dbReference type="AlphaFoldDB" id="A0A8J5T7B2"/>
<accession>A0A8J5T7B2</accession>
<dbReference type="Proteomes" id="UP000729402">
    <property type="component" value="Unassembled WGS sequence"/>
</dbReference>
<proteinExistence type="predicted"/>
<feature type="region of interest" description="Disordered" evidence="1">
    <location>
        <begin position="1"/>
        <end position="31"/>
    </location>
</feature>
<keyword evidence="3" id="KW-1185">Reference proteome</keyword>
<evidence type="ECO:0000313" key="3">
    <source>
        <dbReference type="Proteomes" id="UP000729402"/>
    </source>
</evidence>
<organism evidence="2 3">
    <name type="scientific">Zizania palustris</name>
    <name type="common">Northern wild rice</name>
    <dbReference type="NCBI Taxonomy" id="103762"/>
    <lineage>
        <taxon>Eukaryota</taxon>
        <taxon>Viridiplantae</taxon>
        <taxon>Streptophyta</taxon>
        <taxon>Embryophyta</taxon>
        <taxon>Tracheophyta</taxon>
        <taxon>Spermatophyta</taxon>
        <taxon>Magnoliopsida</taxon>
        <taxon>Liliopsida</taxon>
        <taxon>Poales</taxon>
        <taxon>Poaceae</taxon>
        <taxon>BOP clade</taxon>
        <taxon>Oryzoideae</taxon>
        <taxon>Oryzeae</taxon>
        <taxon>Zizaniinae</taxon>
        <taxon>Zizania</taxon>
    </lineage>
</organism>
<dbReference type="EMBL" id="JAAALK010000169">
    <property type="protein sequence ID" value="KAG8081582.1"/>
    <property type="molecule type" value="Genomic_DNA"/>
</dbReference>